<dbReference type="Proteomes" id="UP000000467">
    <property type="component" value="Chromosome"/>
</dbReference>
<dbReference type="InterPro" id="IPR001959">
    <property type="entry name" value="Transposase"/>
</dbReference>
<feature type="domain" description="Probable transposase IS891/IS1136/IS1341" evidence="5">
    <location>
        <begin position="195"/>
        <end position="274"/>
    </location>
</feature>
<dbReference type="HOGENOM" id="CLU_052946_0_0_9"/>
<gene>
    <name evidence="7" type="ordered locus">Tph_c04350</name>
</gene>
<evidence type="ECO:0000313" key="8">
    <source>
        <dbReference type="Proteomes" id="UP000000467"/>
    </source>
</evidence>
<evidence type="ECO:0000313" key="7">
    <source>
        <dbReference type="EMBL" id="AFV10678.1"/>
    </source>
</evidence>
<evidence type="ECO:0000256" key="4">
    <source>
        <dbReference type="ARBA" id="ARBA00023172"/>
    </source>
</evidence>
<dbReference type="GO" id="GO:0032196">
    <property type="term" value="P:transposition"/>
    <property type="evidence" value="ECO:0007669"/>
    <property type="project" value="UniProtKB-KW"/>
</dbReference>
<dbReference type="STRING" id="1089553.Tph_c04350"/>
<dbReference type="KEGG" id="tpz:Tph_c04350"/>
<dbReference type="OrthoDB" id="56768at2"/>
<evidence type="ECO:0000256" key="1">
    <source>
        <dbReference type="ARBA" id="ARBA00008761"/>
    </source>
</evidence>
<dbReference type="GO" id="GO:0006310">
    <property type="term" value="P:DNA recombination"/>
    <property type="evidence" value="ECO:0007669"/>
    <property type="project" value="UniProtKB-KW"/>
</dbReference>
<evidence type="ECO:0000259" key="5">
    <source>
        <dbReference type="Pfam" id="PF01385"/>
    </source>
</evidence>
<keyword evidence="3" id="KW-0238">DNA-binding</keyword>
<dbReference type="GO" id="GO:0003677">
    <property type="term" value="F:DNA binding"/>
    <property type="evidence" value="ECO:0007669"/>
    <property type="project" value="UniProtKB-KW"/>
</dbReference>
<dbReference type="eggNOG" id="COG0675">
    <property type="taxonomic scope" value="Bacteria"/>
</dbReference>
<reference evidence="7 8" key="1">
    <citation type="journal article" date="2012" name="BMC Genomics">
        <title>Genome-guided analysis of physiological and morphological traits of the fermentative acetate oxidizer Thermacetogenium phaeum.</title>
        <authorList>
            <person name="Oehler D."/>
            <person name="Poehlein A."/>
            <person name="Leimbach A."/>
            <person name="Muller N."/>
            <person name="Daniel R."/>
            <person name="Gottschalk G."/>
            <person name="Schink B."/>
        </authorList>
    </citation>
    <scope>NUCLEOTIDE SEQUENCE [LARGE SCALE GENOMIC DNA]</scope>
    <source>
        <strain evidence="8">ATCC BAA-254 / DSM 26808 / PB</strain>
    </source>
</reference>
<evidence type="ECO:0000256" key="3">
    <source>
        <dbReference type="ARBA" id="ARBA00023125"/>
    </source>
</evidence>
<keyword evidence="2" id="KW-0815">Transposition</keyword>
<dbReference type="AlphaFoldDB" id="K4LD13"/>
<sequence length="412" mass="46887">MTKAEQIKNTLQETRQRRETQKPAVYELKLQNLSKRKSEVLRKAFLEAKWLYNWLVSDTERLDTPANKVSAVEVKAGDSYEERELTVLGSQIKQEIADRLKDNLRVLGKLKKNGQKVGALKCKRFVNSIPLKQYGVTYSLNFARNRVRIQKLGKFRVLGLHQIPADAEIANAVLVRKPSGYYLHVTCYLPKDSRTSPNPVGKDIGIDFGVGSKLTLSNGIRMDFEVHETPRLKQLQRKLAGTQKGSRNRERIRFLLRKEYEKLNNRRKDAQNKALAFLKIYRKVVFQDDCVKGWSVLFGRQVYSSGIGGLKSRLRTSLETPVVVERTETTTGECFACGKRRDLSLSDRVIECECGWKCDRDVNAALVILRKGLGLGPEQAVGLDRPELKPPEREAAARILGSNPYIRVSFPR</sequence>
<name>K4LD13_THEPS</name>
<protein>
    <submittedName>
        <fullName evidence="7">Putative transposase, IS891/IS1136/IS1341 family protein</fullName>
    </submittedName>
</protein>
<keyword evidence="4" id="KW-0233">DNA recombination</keyword>
<feature type="domain" description="Cas12f1-like TNB" evidence="6">
    <location>
        <begin position="323"/>
        <end position="368"/>
    </location>
</feature>
<accession>K4LD13</accession>
<dbReference type="EMBL" id="CP003732">
    <property type="protein sequence ID" value="AFV10678.1"/>
    <property type="molecule type" value="Genomic_DNA"/>
</dbReference>
<proteinExistence type="inferred from homology"/>
<evidence type="ECO:0000256" key="2">
    <source>
        <dbReference type="ARBA" id="ARBA00022578"/>
    </source>
</evidence>
<comment type="similarity">
    <text evidence="1">In the C-terminal section; belongs to the transposase 35 family.</text>
</comment>
<dbReference type="Pfam" id="PF07282">
    <property type="entry name" value="Cas12f1-like_TNB"/>
    <property type="match status" value="1"/>
</dbReference>
<dbReference type="InterPro" id="IPR010095">
    <property type="entry name" value="Cas12f1-like_TNB"/>
</dbReference>
<organism evidence="7 8">
    <name type="scientific">Thermacetogenium phaeum (strain ATCC BAA-254 / DSM 26808 / PB)</name>
    <dbReference type="NCBI Taxonomy" id="1089553"/>
    <lineage>
        <taxon>Bacteria</taxon>
        <taxon>Bacillati</taxon>
        <taxon>Bacillota</taxon>
        <taxon>Clostridia</taxon>
        <taxon>Thermoanaerobacterales</taxon>
        <taxon>Thermoanaerobacteraceae</taxon>
        <taxon>Thermacetogenium</taxon>
    </lineage>
</organism>
<dbReference type="Pfam" id="PF01385">
    <property type="entry name" value="OrfB_IS605"/>
    <property type="match status" value="1"/>
</dbReference>
<evidence type="ECO:0000259" key="6">
    <source>
        <dbReference type="Pfam" id="PF07282"/>
    </source>
</evidence>
<keyword evidence="8" id="KW-1185">Reference proteome</keyword>